<accession>A0AAD2HBJ4</accession>
<comment type="caution">
    <text evidence="1">The sequence shown here is derived from an EMBL/GenBank/DDBJ whole genome shotgun (WGS) entry which is preliminary data.</text>
</comment>
<dbReference type="EMBL" id="CAVNYO010000181">
    <property type="protein sequence ID" value="CAK5272041.1"/>
    <property type="molecule type" value="Genomic_DNA"/>
</dbReference>
<dbReference type="Proteomes" id="UP001295794">
    <property type="component" value="Unassembled WGS sequence"/>
</dbReference>
<organism evidence="1 2">
    <name type="scientific">Mycena citricolor</name>
    <dbReference type="NCBI Taxonomy" id="2018698"/>
    <lineage>
        <taxon>Eukaryota</taxon>
        <taxon>Fungi</taxon>
        <taxon>Dikarya</taxon>
        <taxon>Basidiomycota</taxon>
        <taxon>Agaricomycotina</taxon>
        <taxon>Agaricomycetes</taxon>
        <taxon>Agaricomycetidae</taxon>
        <taxon>Agaricales</taxon>
        <taxon>Marasmiineae</taxon>
        <taxon>Mycenaceae</taxon>
        <taxon>Mycena</taxon>
    </lineage>
</organism>
<keyword evidence="2" id="KW-1185">Reference proteome</keyword>
<proteinExistence type="predicted"/>
<sequence length="40" mass="4599">MNADMNSFLASDNLYPLLVIQCSRVSELFDRRLGGFADRY</sequence>
<reference evidence="1" key="1">
    <citation type="submission" date="2023-11" db="EMBL/GenBank/DDBJ databases">
        <authorList>
            <person name="De Vega J J."/>
            <person name="De Vega J J."/>
        </authorList>
    </citation>
    <scope>NUCLEOTIDE SEQUENCE</scope>
</reference>
<name>A0AAD2HBJ4_9AGAR</name>
<evidence type="ECO:0000313" key="1">
    <source>
        <dbReference type="EMBL" id="CAK5272041.1"/>
    </source>
</evidence>
<dbReference type="AlphaFoldDB" id="A0AAD2HBJ4"/>
<protein>
    <submittedName>
        <fullName evidence="1">Uncharacterized protein</fullName>
    </submittedName>
</protein>
<evidence type="ECO:0000313" key="2">
    <source>
        <dbReference type="Proteomes" id="UP001295794"/>
    </source>
</evidence>
<gene>
    <name evidence="1" type="ORF">MYCIT1_LOCUS17553</name>
</gene>